<evidence type="ECO:0000313" key="4">
    <source>
        <dbReference type="Proteomes" id="UP000589626"/>
    </source>
</evidence>
<comment type="caution">
    <text evidence="3">The sequence shown here is derived from an EMBL/GenBank/DDBJ whole genome shotgun (WGS) entry which is preliminary data.</text>
</comment>
<proteinExistence type="predicted"/>
<evidence type="ECO:0000256" key="2">
    <source>
        <dbReference type="SAM" id="Phobius"/>
    </source>
</evidence>
<feature type="region of interest" description="Disordered" evidence="1">
    <location>
        <begin position="38"/>
        <end position="57"/>
    </location>
</feature>
<organism evidence="3 4">
    <name type="scientific">Nocardioides soli</name>
    <dbReference type="NCBI Taxonomy" id="1036020"/>
    <lineage>
        <taxon>Bacteria</taxon>
        <taxon>Bacillati</taxon>
        <taxon>Actinomycetota</taxon>
        <taxon>Actinomycetes</taxon>
        <taxon>Propionibacteriales</taxon>
        <taxon>Nocardioidaceae</taxon>
        <taxon>Nocardioides</taxon>
    </lineage>
</organism>
<feature type="transmembrane region" description="Helical" evidence="2">
    <location>
        <begin position="12"/>
        <end position="33"/>
    </location>
</feature>
<keyword evidence="4" id="KW-1185">Reference proteome</keyword>
<gene>
    <name evidence="3" type="ORF">FHU40_003992</name>
</gene>
<dbReference type="RefSeq" id="WP_183594056.1">
    <property type="nucleotide sequence ID" value="NZ_JACHWR010000003.1"/>
</dbReference>
<evidence type="ECO:0000256" key="1">
    <source>
        <dbReference type="SAM" id="MobiDB-lite"/>
    </source>
</evidence>
<name>A0A7W4VYP6_9ACTN</name>
<keyword evidence="2" id="KW-1133">Transmembrane helix</keyword>
<dbReference type="Proteomes" id="UP000589626">
    <property type="component" value="Unassembled WGS sequence"/>
</dbReference>
<sequence length="57" mass="5993">MNLTPAQTAKLVGGVTVGAIILVLIVFLVITWINGDPTNDLKEHQPSPSPSSARTLP</sequence>
<dbReference type="EMBL" id="JACHWR010000003">
    <property type="protein sequence ID" value="MBB3044155.1"/>
    <property type="molecule type" value="Genomic_DNA"/>
</dbReference>
<protein>
    <submittedName>
        <fullName evidence="3">Uncharacterized protein</fullName>
    </submittedName>
</protein>
<accession>A0A7W4VYP6</accession>
<reference evidence="3 4" key="1">
    <citation type="submission" date="2020-08" db="EMBL/GenBank/DDBJ databases">
        <title>Sequencing the genomes of 1000 actinobacteria strains.</title>
        <authorList>
            <person name="Klenk H.-P."/>
        </authorList>
    </citation>
    <scope>NUCLEOTIDE SEQUENCE [LARGE SCALE GENOMIC DNA]</scope>
    <source>
        <strain evidence="3 4">DSM 105498</strain>
    </source>
</reference>
<dbReference type="AlphaFoldDB" id="A0A7W4VYP6"/>
<keyword evidence="2" id="KW-0812">Transmembrane</keyword>
<keyword evidence="2" id="KW-0472">Membrane</keyword>
<evidence type="ECO:0000313" key="3">
    <source>
        <dbReference type="EMBL" id="MBB3044155.1"/>
    </source>
</evidence>